<protein>
    <recommendedName>
        <fullName evidence="8">Rab-GAP TBC domain-containing protein</fullName>
    </recommendedName>
</protein>
<evidence type="ECO:0000259" key="5">
    <source>
        <dbReference type="PROSITE" id="PS50222"/>
    </source>
</evidence>
<dbReference type="SMART" id="SM00568">
    <property type="entry name" value="GRAM"/>
    <property type="match status" value="1"/>
</dbReference>
<evidence type="ECO:0000256" key="3">
    <source>
        <dbReference type="SAM" id="MobiDB-lite"/>
    </source>
</evidence>
<dbReference type="InterPro" id="IPR018247">
    <property type="entry name" value="EF_Hand_1_Ca_BS"/>
</dbReference>
<dbReference type="GO" id="GO:0031267">
    <property type="term" value="F:small GTPase binding"/>
    <property type="evidence" value="ECO:0007669"/>
    <property type="project" value="TreeGrafter"/>
</dbReference>
<sequence length="1001" mass="111866">MSLRKHQTKAYWRDATKEDLFREAFGLPDEEEPLGEVHAMLLMAGQEEAHLGKLYLSTSFLTFSSLDRRSCRLTLPLATIRRVEKLAPGQEGTTVGAFALALTLFHGLRIIVQLNSLRPTNDQFCANLRVRLKASLSLMKALKPFAATFFSEYFLTSDRDDDEKAAAPEDAKVGELISFDDKGKGKETQEPWTTEWGTAGGYHTGLGAIYKFPGDARKLREKSKMKLWKAYLEQFGRNLTLIRYPSFTRLVLVGLPNRLRGEIWELTCGSMFLRLQNPGVYAQILEDNKGRRSASTDDIEKDLHRSLPEYPAYQEATGIDTMRRVLTAYAWSNPALGYCQAMNLIVASFLVYMSEEQCFWCLSVLCDRLLPGYYSPSMYGTVLDQRVFEHLVSRCLPTLHEHFVRADIQLSVASLPWFLSLYISSMPMIFAFRIIDCFFLMGPKVLFQVGLAILKLNGAELLECTDDGAFIDVLKDYFATLGDSAHPNSRDSRQRQVTKFQELFVVAFREFAMVTDETITTERKRFRSEVLVSIENFAKRTALRNLKSTGRLNAEQLALAYDHFQLATLQQKEDQRLSSLANGSRSRASSSASRMTPKSPTLASSRSSLSSDSRPPREDTKMEERLERAAFGKFIADVATWARDERMVKNGLLSHIERQPKEHALIDRIFAAWDASATGSLSLQDIVLGLDTVLFNDLMQNVAWLFGIYDSDHDGYLTKDEILQVSEALLFIFRNEPGDRYLGSVSNLLQNLFEFAETTKPALPQGSTLSEDDPERPFLALATFRMCVLTDALLEGFFESDLTQSWRLDVLVPEEKPKPQTRAGGWWGGLVEAVMTDENKERFNRLADEVGKRLDIQTVEQRPSIGKLDAAAAAIEPQARDSLFSTSSARRKPITPAVSEGSVNPLSAAAMRMPAYPTSDNPWANDSPSAPSAPSVPQHDIDVQALAQQAAMQRPQFAVDEVAEDDGEDWVGADGDDGLLGQVDAMLQAEPQGSGTAGSLL</sequence>
<name>A0A2S5B5A0_9BASI</name>
<keyword evidence="7" id="KW-1185">Reference proteome</keyword>
<dbReference type="Pfam" id="PF02893">
    <property type="entry name" value="GRAM"/>
    <property type="match status" value="1"/>
</dbReference>
<dbReference type="InterPro" id="IPR035969">
    <property type="entry name" value="Rab-GAP_TBC_sf"/>
</dbReference>
<organism evidence="6 7">
    <name type="scientific">Rhodotorula taiwanensis</name>
    <dbReference type="NCBI Taxonomy" id="741276"/>
    <lineage>
        <taxon>Eukaryota</taxon>
        <taxon>Fungi</taxon>
        <taxon>Dikarya</taxon>
        <taxon>Basidiomycota</taxon>
        <taxon>Pucciniomycotina</taxon>
        <taxon>Microbotryomycetes</taxon>
        <taxon>Sporidiobolales</taxon>
        <taxon>Sporidiobolaceae</taxon>
        <taxon>Rhodotorula</taxon>
    </lineage>
</organism>
<dbReference type="InterPro" id="IPR002048">
    <property type="entry name" value="EF_hand_dom"/>
</dbReference>
<feature type="compositionally biased region" description="Low complexity" evidence="3">
    <location>
        <begin position="927"/>
        <end position="937"/>
    </location>
</feature>
<feature type="compositionally biased region" description="Low complexity" evidence="3">
    <location>
        <begin position="577"/>
        <end position="613"/>
    </location>
</feature>
<feature type="region of interest" description="Disordered" evidence="3">
    <location>
        <begin position="913"/>
        <end position="937"/>
    </location>
</feature>
<evidence type="ECO:0008006" key="8">
    <source>
        <dbReference type="Google" id="ProtNLM"/>
    </source>
</evidence>
<evidence type="ECO:0000256" key="1">
    <source>
        <dbReference type="ARBA" id="ARBA00022468"/>
    </source>
</evidence>
<feature type="region of interest" description="Disordered" evidence="3">
    <location>
        <begin position="577"/>
        <end position="622"/>
    </location>
</feature>
<dbReference type="GO" id="GO:0005096">
    <property type="term" value="F:GTPase activator activity"/>
    <property type="evidence" value="ECO:0007669"/>
    <property type="project" value="UniProtKB-KW"/>
</dbReference>
<evidence type="ECO:0000256" key="2">
    <source>
        <dbReference type="ARBA" id="ARBA00022837"/>
    </source>
</evidence>
<dbReference type="PROSITE" id="PS50086">
    <property type="entry name" value="TBC_RABGAP"/>
    <property type="match status" value="1"/>
</dbReference>
<dbReference type="InterPro" id="IPR011992">
    <property type="entry name" value="EF-hand-dom_pair"/>
</dbReference>
<dbReference type="GO" id="GO:0005509">
    <property type="term" value="F:calcium ion binding"/>
    <property type="evidence" value="ECO:0007669"/>
    <property type="project" value="InterPro"/>
</dbReference>
<dbReference type="PROSITE" id="PS50222">
    <property type="entry name" value="EF_HAND_2"/>
    <property type="match status" value="1"/>
</dbReference>
<dbReference type="Gene3D" id="1.10.472.80">
    <property type="entry name" value="Ypt/Rab-GAP domain of gyp1p, domain 3"/>
    <property type="match status" value="1"/>
</dbReference>
<dbReference type="FunFam" id="1.10.472.80:FF:000051">
    <property type="entry name" value="Probable MDR1-Mac1p interacting protein"/>
    <property type="match status" value="1"/>
</dbReference>
<evidence type="ECO:0000313" key="6">
    <source>
        <dbReference type="EMBL" id="POY71958.1"/>
    </source>
</evidence>
<feature type="region of interest" description="Disordered" evidence="3">
    <location>
        <begin position="882"/>
        <end position="901"/>
    </location>
</feature>
<dbReference type="Gene3D" id="1.10.8.270">
    <property type="entry name" value="putative rabgap domain of human tbc1 domain family member 14 like domains"/>
    <property type="match status" value="1"/>
</dbReference>
<dbReference type="Gene3D" id="2.30.29.30">
    <property type="entry name" value="Pleckstrin-homology domain (PH domain)/Phosphotyrosine-binding domain (PTB)"/>
    <property type="match status" value="1"/>
</dbReference>
<dbReference type="EMBL" id="PJQD01000063">
    <property type="protein sequence ID" value="POY71958.1"/>
    <property type="molecule type" value="Genomic_DNA"/>
</dbReference>
<dbReference type="PROSITE" id="PS00018">
    <property type="entry name" value="EF_HAND_1"/>
    <property type="match status" value="2"/>
</dbReference>
<dbReference type="Gene3D" id="1.10.238.10">
    <property type="entry name" value="EF-hand"/>
    <property type="match status" value="1"/>
</dbReference>
<gene>
    <name evidence="6" type="ORF">BMF94_4967</name>
</gene>
<keyword evidence="2" id="KW-0106">Calcium</keyword>
<dbReference type="SUPFAM" id="SSF47923">
    <property type="entry name" value="Ypt/Rab-GAP domain of gyp1p"/>
    <property type="match status" value="2"/>
</dbReference>
<dbReference type="OrthoDB" id="17687at2759"/>
<dbReference type="InterPro" id="IPR000195">
    <property type="entry name" value="Rab-GAP-TBC_dom"/>
</dbReference>
<reference evidence="6 7" key="1">
    <citation type="journal article" date="2018" name="Front. Microbiol.">
        <title>Prospects for Fungal Bioremediation of Acidic Radioactive Waste Sites: Characterization and Genome Sequence of Rhodotorula taiwanensis MD1149.</title>
        <authorList>
            <person name="Tkavc R."/>
            <person name="Matrosova V.Y."/>
            <person name="Grichenko O.E."/>
            <person name="Gostincar C."/>
            <person name="Volpe R.P."/>
            <person name="Klimenkova P."/>
            <person name="Gaidamakova E.K."/>
            <person name="Zhou C.E."/>
            <person name="Stewart B.J."/>
            <person name="Lyman M.G."/>
            <person name="Malfatti S.A."/>
            <person name="Rubinfeld B."/>
            <person name="Courtot M."/>
            <person name="Singh J."/>
            <person name="Dalgard C.L."/>
            <person name="Hamilton T."/>
            <person name="Frey K.G."/>
            <person name="Gunde-Cimerman N."/>
            <person name="Dugan L."/>
            <person name="Daly M.J."/>
        </authorList>
    </citation>
    <scope>NUCLEOTIDE SEQUENCE [LARGE SCALE GENOMIC DNA]</scope>
    <source>
        <strain evidence="6 7">MD1149</strain>
    </source>
</reference>
<dbReference type="PANTHER" id="PTHR47219">
    <property type="entry name" value="RAB GTPASE-ACTIVATING PROTEIN 1-LIKE"/>
    <property type="match status" value="1"/>
</dbReference>
<comment type="caution">
    <text evidence="6">The sequence shown here is derived from an EMBL/GenBank/DDBJ whole genome shotgun (WGS) entry which is preliminary data.</text>
</comment>
<dbReference type="AlphaFoldDB" id="A0A2S5B5A0"/>
<dbReference type="Pfam" id="PF00566">
    <property type="entry name" value="RabGAP-TBC"/>
    <property type="match status" value="1"/>
</dbReference>
<proteinExistence type="predicted"/>
<dbReference type="PRINTS" id="PR00450">
    <property type="entry name" value="RECOVERIN"/>
</dbReference>
<dbReference type="SMART" id="SM00164">
    <property type="entry name" value="TBC"/>
    <property type="match status" value="1"/>
</dbReference>
<feature type="domain" description="Rab-GAP TBC" evidence="4">
    <location>
        <begin position="254"/>
        <end position="442"/>
    </location>
</feature>
<dbReference type="InterPro" id="IPR004182">
    <property type="entry name" value="GRAM"/>
</dbReference>
<dbReference type="SUPFAM" id="SSF47473">
    <property type="entry name" value="EF-hand"/>
    <property type="match status" value="1"/>
</dbReference>
<dbReference type="FunFam" id="1.10.8.270:FF:000002">
    <property type="entry name" value="TBC1 domain family member 9B"/>
    <property type="match status" value="1"/>
</dbReference>
<dbReference type="Proteomes" id="UP000237144">
    <property type="component" value="Unassembled WGS sequence"/>
</dbReference>
<evidence type="ECO:0000313" key="7">
    <source>
        <dbReference type="Proteomes" id="UP000237144"/>
    </source>
</evidence>
<feature type="domain" description="EF-hand" evidence="5">
    <location>
        <begin position="697"/>
        <end position="732"/>
    </location>
</feature>
<dbReference type="InterPro" id="IPR050302">
    <property type="entry name" value="Rab_GAP_TBC_domain"/>
</dbReference>
<dbReference type="PANTHER" id="PTHR47219:SF20">
    <property type="entry name" value="TBC1 DOMAIN FAMILY MEMBER 2B"/>
    <property type="match status" value="1"/>
</dbReference>
<dbReference type="InterPro" id="IPR011993">
    <property type="entry name" value="PH-like_dom_sf"/>
</dbReference>
<dbReference type="STRING" id="741276.A0A2S5B5A0"/>
<accession>A0A2S5B5A0</accession>
<keyword evidence="1" id="KW-0343">GTPase activation</keyword>
<evidence type="ECO:0000259" key="4">
    <source>
        <dbReference type="PROSITE" id="PS50086"/>
    </source>
</evidence>